<organism evidence="13 14">
    <name type="scientific">Plakobranchus ocellatus</name>
    <dbReference type="NCBI Taxonomy" id="259542"/>
    <lineage>
        <taxon>Eukaryota</taxon>
        <taxon>Metazoa</taxon>
        <taxon>Spiralia</taxon>
        <taxon>Lophotrochozoa</taxon>
        <taxon>Mollusca</taxon>
        <taxon>Gastropoda</taxon>
        <taxon>Heterobranchia</taxon>
        <taxon>Euthyneura</taxon>
        <taxon>Panpulmonata</taxon>
        <taxon>Sacoglossa</taxon>
        <taxon>Placobranchoidea</taxon>
        <taxon>Plakobranchidae</taxon>
        <taxon>Plakobranchus</taxon>
    </lineage>
</organism>
<dbReference type="InterPro" id="IPR014720">
    <property type="entry name" value="dsRBD_dom"/>
</dbReference>
<dbReference type="GO" id="GO:0005524">
    <property type="term" value="F:ATP binding"/>
    <property type="evidence" value="ECO:0007669"/>
    <property type="project" value="UniProtKB-KW"/>
</dbReference>
<dbReference type="PROSITE" id="PS50137">
    <property type="entry name" value="DS_RBD"/>
    <property type="match status" value="2"/>
</dbReference>
<feature type="region of interest" description="Disordered" evidence="11">
    <location>
        <begin position="77"/>
        <end position="114"/>
    </location>
</feature>
<evidence type="ECO:0000256" key="3">
    <source>
        <dbReference type="ARBA" id="ARBA00012552"/>
    </source>
</evidence>
<keyword evidence="10" id="KW-0694">RNA-binding</keyword>
<evidence type="ECO:0000313" key="14">
    <source>
        <dbReference type="Proteomes" id="UP000735302"/>
    </source>
</evidence>
<accession>A0AAV4AF09</accession>
<dbReference type="Gene3D" id="3.40.50.300">
    <property type="entry name" value="P-loop containing nucleotide triphosphate hydrolases"/>
    <property type="match status" value="1"/>
</dbReference>
<keyword evidence="9" id="KW-0539">Nucleus</keyword>
<evidence type="ECO:0000256" key="9">
    <source>
        <dbReference type="ARBA" id="ARBA00023242"/>
    </source>
</evidence>
<feature type="region of interest" description="Disordered" evidence="11">
    <location>
        <begin position="299"/>
        <end position="318"/>
    </location>
</feature>
<dbReference type="EMBL" id="BLXT01003748">
    <property type="protein sequence ID" value="GFO05388.1"/>
    <property type="molecule type" value="Genomic_DNA"/>
</dbReference>
<keyword evidence="4" id="KW-0677">Repeat</keyword>
<proteinExistence type="inferred from homology"/>
<evidence type="ECO:0000256" key="5">
    <source>
        <dbReference type="ARBA" id="ARBA00022741"/>
    </source>
</evidence>
<name>A0AAV4AF09_9GAST</name>
<dbReference type="FunFam" id="3.30.160.20:FF:000026">
    <property type="entry name" value="ATP-dependent RNA helicase A"/>
    <property type="match status" value="1"/>
</dbReference>
<keyword evidence="6" id="KW-0378">Hydrolase</keyword>
<evidence type="ECO:0000256" key="6">
    <source>
        <dbReference type="ARBA" id="ARBA00022801"/>
    </source>
</evidence>
<dbReference type="GO" id="GO:0003725">
    <property type="term" value="F:double-stranded RNA binding"/>
    <property type="evidence" value="ECO:0007669"/>
    <property type="project" value="InterPro"/>
</dbReference>
<dbReference type="GO" id="GO:0016787">
    <property type="term" value="F:hydrolase activity"/>
    <property type="evidence" value="ECO:0007669"/>
    <property type="project" value="UniProtKB-KW"/>
</dbReference>
<evidence type="ECO:0000259" key="12">
    <source>
        <dbReference type="PROSITE" id="PS50137"/>
    </source>
</evidence>
<dbReference type="AlphaFoldDB" id="A0AAV4AF09"/>
<keyword evidence="14" id="KW-1185">Reference proteome</keyword>
<comment type="similarity">
    <text evidence="2">Belongs to the DEAD box helicase family. DEAH subfamily.</text>
</comment>
<reference evidence="13 14" key="1">
    <citation type="journal article" date="2021" name="Elife">
        <title>Chloroplast acquisition without the gene transfer in kleptoplastic sea slugs, Plakobranchus ocellatus.</title>
        <authorList>
            <person name="Maeda T."/>
            <person name="Takahashi S."/>
            <person name="Yoshida T."/>
            <person name="Shimamura S."/>
            <person name="Takaki Y."/>
            <person name="Nagai Y."/>
            <person name="Toyoda A."/>
            <person name="Suzuki Y."/>
            <person name="Arimoto A."/>
            <person name="Ishii H."/>
            <person name="Satoh N."/>
            <person name="Nishiyama T."/>
            <person name="Hasebe M."/>
            <person name="Maruyama T."/>
            <person name="Minagawa J."/>
            <person name="Obokata J."/>
            <person name="Shigenobu S."/>
        </authorList>
    </citation>
    <scope>NUCLEOTIDE SEQUENCE [LARGE SCALE GENOMIC DNA]</scope>
</reference>
<dbReference type="SUPFAM" id="SSF52540">
    <property type="entry name" value="P-loop containing nucleoside triphosphate hydrolases"/>
    <property type="match status" value="1"/>
</dbReference>
<dbReference type="EC" id="3.6.4.13" evidence="3"/>
<evidence type="ECO:0000256" key="2">
    <source>
        <dbReference type="ARBA" id="ARBA00008792"/>
    </source>
</evidence>
<dbReference type="Pfam" id="PF00035">
    <property type="entry name" value="dsrm"/>
    <property type="match status" value="2"/>
</dbReference>
<evidence type="ECO:0000256" key="8">
    <source>
        <dbReference type="ARBA" id="ARBA00022840"/>
    </source>
</evidence>
<dbReference type="Proteomes" id="UP000735302">
    <property type="component" value="Unassembled WGS sequence"/>
</dbReference>
<evidence type="ECO:0000256" key="4">
    <source>
        <dbReference type="ARBA" id="ARBA00022737"/>
    </source>
</evidence>
<dbReference type="CDD" id="cd19854">
    <property type="entry name" value="DSRM_DHX9_rpt1"/>
    <property type="match status" value="1"/>
</dbReference>
<feature type="domain" description="DRBM" evidence="12">
    <location>
        <begin position="2"/>
        <end position="71"/>
    </location>
</feature>
<feature type="domain" description="DRBM" evidence="12">
    <location>
        <begin position="176"/>
        <end position="248"/>
    </location>
</feature>
<evidence type="ECO:0000313" key="13">
    <source>
        <dbReference type="EMBL" id="GFO05388.1"/>
    </source>
</evidence>
<protein>
    <recommendedName>
        <fullName evidence="3">RNA helicase</fullName>
        <ecNumber evidence="3">3.6.4.13</ecNumber>
    </recommendedName>
</protein>
<keyword evidence="7 13" id="KW-0347">Helicase</keyword>
<dbReference type="PANTHER" id="PTHR18934:SF119">
    <property type="entry name" value="ATP-DEPENDENT RNA HELICASE A"/>
    <property type="match status" value="1"/>
</dbReference>
<keyword evidence="8" id="KW-0067">ATP-binding</keyword>
<comment type="caution">
    <text evidence="13">The sequence shown here is derived from an EMBL/GenBank/DDBJ whole genome shotgun (WGS) entry which is preliminary data.</text>
</comment>
<dbReference type="InterPro" id="IPR044445">
    <property type="entry name" value="DHX9_DSRM_1"/>
</dbReference>
<gene>
    <name evidence="13" type="ORF">PoB_003189300</name>
</gene>
<dbReference type="Gene3D" id="3.30.160.20">
    <property type="match status" value="2"/>
</dbReference>
<dbReference type="PANTHER" id="PTHR18934">
    <property type="entry name" value="ATP-DEPENDENT RNA HELICASE"/>
    <property type="match status" value="1"/>
</dbReference>
<dbReference type="SMART" id="SM00358">
    <property type="entry name" value="DSRM"/>
    <property type="match status" value="2"/>
</dbReference>
<dbReference type="FunFam" id="3.30.160.20:FF:000028">
    <property type="entry name" value="ATP-dependent RNA helicase A"/>
    <property type="match status" value="1"/>
</dbReference>
<evidence type="ECO:0000256" key="7">
    <source>
        <dbReference type="ARBA" id="ARBA00022806"/>
    </source>
</evidence>
<dbReference type="InterPro" id="IPR044446">
    <property type="entry name" value="DHX9_DSRM_2"/>
</dbReference>
<feature type="compositionally biased region" description="Low complexity" evidence="11">
    <location>
        <begin position="91"/>
        <end position="108"/>
    </location>
</feature>
<dbReference type="CDD" id="cd19855">
    <property type="entry name" value="DSRM_DHX9_rpt2"/>
    <property type="match status" value="1"/>
</dbReference>
<comment type="subcellular location">
    <subcellularLocation>
        <location evidence="1">Nucleus</location>
    </subcellularLocation>
</comment>
<dbReference type="SUPFAM" id="SSF54768">
    <property type="entry name" value="dsRNA-binding domain-like"/>
    <property type="match status" value="2"/>
</dbReference>
<dbReference type="InterPro" id="IPR027417">
    <property type="entry name" value="P-loop_NTPase"/>
</dbReference>
<evidence type="ECO:0000256" key="11">
    <source>
        <dbReference type="SAM" id="MobiDB-lite"/>
    </source>
</evidence>
<sequence length="567" mass="63522">MDVKQILYSWCGKKKCGNPTYEFSTGGPKHRIRFKCEVHVETFDYVGVGNSTNKKDAQGNAARDFIQFLVREGHMSTDDVPPSVLSGNMASESQQRSGTGSESTQSSGILPGGTLAPHLALAGESIGASCPPREYPAYQRGPPQEYMDRIAEKRRLEESEDCDFNAELHGNWTMENAKSRLHQFLQMNKIQTDYKYHVMGPDHNRSFAAEMSFYVKKMGVSVHARETGSNKQIASKSCALSLVRQLYHMKVIEANTGQKKKKDSESLPAYEVVISEDLEKKVDQCLSLWEIQPVDAHKVQQSSSNVEQKDSPEAEAPSVSLMNQQILEEFEPAPAKRTPGVVSWAPPLPNWNPWTNCNIDEGPLASASLEDISQDLWNSLQRQYEEDANLNEMLEHRAALPVHGSYQQILQQIQQNQVVLIRGETGCGKTTQVIGLVLRGGPGAEENKTEGCRVQRVNADFTDNTTPVINTAPVNDELDHHIQDTSVFTSQTSLDTSNEQANTSTNNKENKSISANPQYKLHHKEENKQMSRQTYQHLIGQYQPINNTNYTTKKKTNTRQMCFITNI</sequence>
<dbReference type="GO" id="GO:0003724">
    <property type="term" value="F:RNA helicase activity"/>
    <property type="evidence" value="ECO:0007669"/>
    <property type="project" value="UniProtKB-EC"/>
</dbReference>
<feature type="region of interest" description="Disordered" evidence="11">
    <location>
        <begin position="489"/>
        <end position="516"/>
    </location>
</feature>
<evidence type="ECO:0000256" key="10">
    <source>
        <dbReference type="PROSITE-ProRule" id="PRU00266"/>
    </source>
</evidence>
<evidence type="ECO:0000256" key="1">
    <source>
        <dbReference type="ARBA" id="ARBA00004123"/>
    </source>
</evidence>
<dbReference type="GO" id="GO:0005634">
    <property type="term" value="C:nucleus"/>
    <property type="evidence" value="ECO:0007669"/>
    <property type="project" value="UniProtKB-SubCell"/>
</dbReference>
<keyword evidence="5" id="KW-0547">Nucleotide-binding</keyword>